<gene>
    <name evidence="1" type="ORF">SAMN05216167_12721</name>
</gene>
<keyword evidence="2" id="KW-1185">Reference proteome</keyword>
<organism evidence="1 2">
    <name type="scientific">Spirosoma endophyticum</name>
    <dbReference type="NCBI Taxonomy" id="662367"/>
    <lineage>
        <taxon>Bacteria</taxon>
        <taxon>Pseudomonadati</taxon>
        <taxon>Bacteroidota</taxon>
        <taxon>Cytophagia</taxon>
        <taxon>Cytophagales</taxon>
        <taxon>Cytophagaceae</taxon>
        <taxon>Spirosoma</taxon>
    </lineage>
</organism>
<evidence type="ECO:0000313" key="2">
    <source>
        <dbReference type="Proteomes" id="UP000198598"/>
    </source>
</evidence>
<accession>A0A1I2FRC6</accession>
<protein>
    <submittedName>
        <fullName evidence="1">Uncharacterized protein</fullName>
    </submittedName>
</protein>
<proteinExistence type="predicted"/>
<dbReference type="AlphaFoldDB" id="A0A1I2FRC6"/>
<dbReference type="STRING" id="662367.SAMN05216167_12721"/>
<dbReference type="EMBL" id="FOLQ01000027">
    <property type="protein sequence ID" value="SFF07328.1"/>
    <property type="molecule type" value="Genomic_DNA"/>
</dbReference>
<evidence type="ECO:0000313" key="1">
    <source>
        <dbReference type="EMBL" id="SFF07328.1"/>
    </source>
</evidence>
<reference evidence="1 2" key="1">
    <citation type="submission" date="2016-10" db="EMBL/GenBank/DDBJ databases">
        <authorList>
            <person name="de Groot N.N."/>
        </authorList>
    </citation>
    <scope>NUCLEOTIDE SEQUENCE [LARGE SCALE GENOMIC DNA]</scope>
    <source>
        <strain evidence="1 2">DSM 26130</strain>
    </source>
</reference>
<sequence>MDTGELRAFQPVCSGSVTTGTLASEMQSFFTIHPIHPFVVVTPAFPVQQHINPLITVPNPYSGNFFDSFPDHGPGHPLGLWAGKKPRFGLLPIVNQRGLPYRAAEELDLCSDLGPSLFSPLWLG</sequence>
<name>A0A1I2FRC6_9BACT</name>
<dbReference type="Proteomes" id="UP000198598">
    <property type="component" value="Unassembled WGS sequence"/>
</dbReference>